<dbReference type="PANTHER" id="PTHR43245:SF23">
    <property type="entry name" value="NAD(P)-BINDING DOMAIN-CONTAINING PROTEIN"/>
    <property type="match status" value="1"/>
</dbReference>
<dbReference type="EMBL" id="GU474883">
    <property type="protein sequence ID" value="ADI18167.1"/>
    <property type="molecule type" value="Genomic_DNA"/>
</dbReference>
<accession>E0XUS6</accession>
<protein>
    <submittedName>
        <fullName evidence="2">Nucleoside-diphosphate-sugar epimerases</fullName>
    </submittedName>
</protein>
<dbReference type="Pfam" id="PF01370">
    <property type="entry name" value="Epimerase"/>
    <property type="match status" value="1"/>
</dbReference>
<evidence type="ECO:0000313" key="2">
    <source>
        <dbReference type="EMBL" id="ADI18167.1"/>
    </source>
</evidence>
<dbReference type="InterPro" id="IPR036291">
    <property type="entry name" value="NAD(P)-bd_dom_sf"/>
</dbReference>
<dbReference type="CDD" id="cd08946">
    <property type="entry name" value="SDR_e"/>
    <property type="match status" value="1"/>
</dbReference>
<dbReference type="SUPFAM" id="SSF51735">
    <property type="entry name" value="NAD(P)-binding Rossmann-fold domains"/>
    <property type="match status" value="1"/>
</dbReference>
<evidence type="ECO:0000259" key="1">
    <source>
        <dbReference type="Pfam" id="PF01370"/>
    </source>
</evidence>
<organism evidence="2">
    <name type="scientific">uncultured delta proteobacterium HF0200_39N20</name>
    <dbReference type="NCBI Taxonomy" id="710833"/>
    <lineage>
        <taxon>Bacteria</taxon>
        <taxon>Deltaproteobacteria</taxon>
        <taxon>environmental samples</taxon>
    </lineage>
</organism>
<dbReference type="PANTHER" id="PTHR43245">
    <property type="entry name" value="BIFUNCTIONAL POLYMYXIN RESISTANCE PROTEIN ARNA"/>
    <property type="match status" value="1"/>
</dbReference>
<dbReference type="InterPro" id="IPR050177">
    <property type="entry name" value="Lipid_A_modif_metabolic_enz"/>
</dbReference>
<dbReference type="Gene3D" id="3.40.50.720">
    <property type="entry name" value="NAD(P)-binding Rossmann-like Domain"/>
    <property type="match status" value="1"/>
</dbReference>
<dbReference type="AlphaFoldDB" id="E0XUS6"/>
<name>E0XUS6_9DELT</name>
<proteinExistence type="predicted"/>
<reference evidence="2" key="1">
    <citation type="journal article" date="2011" name="Environ. Microbiol.">
        <title>Time-series analyses of Monterey Bay coastal microbial picoplankton using a 'genome proxy' microarray.</title>
        <authorList>
            <person name="Rich V.I."/>
            <person name="Pham V.D."/>
            <person name="Eppley J."/>
            <person name="Shi Y."/>
            <person name="DeLong E.F."/>
        </authorList>
    </citation>
    <scope>NUCLEOTIDE SEQUENCE</scope>
</reference>
<dbReference type="InterPro" id="IPR001509">
    <property type="entry name" value="Epimerase_deHydtase"/>
</dbReference>
<feature type="domain" description="NAD-dependent epimerase/dehydratase" evidence="1">
    <location>
        <begin position="4"/>
        <end position="242"/>
    </location>
</feature>
<sequence>MKKILIIGGAGYIGTILTDHLLSAGHQVRSIDLFLYKNNHCVLPYLGREGYESKYGDLCDDRVLNNVLEGITDVVLLAGLVGDPITKKYPEASHAINDVGIKNCIDQLNGKSLDHLVFVSTCSNYGLIEGDQLADEDFELKPLSLYAKSKVATEKYIMGLKGKVDYTPTILRFATAFGLSTRMRFDLTVSEFTRELVLGRELLVYDANTWRPYCHVRDFGRLIDKVIKAPAEHVAFEVFNAGGNVNNYTKQRIVDAVLEQIPKAKVKYKKHGVDPRNYMVDFSKVKRILDFEPKYTVPDGIKEVLDAFENHIFDHVEKQRSVYGNFEIQYTMK</sequence>